<dbReference type="Pfam" id="PF07859">
    <property type="entry name" value="Abhydrolase_3"/>
    <property type="match status" value="1"/>
</dbReference>
<evidence type="ECO:0000256" key="2">
    <source>
        <dbReference type="ARBA" id="ARBA00022801"/>
    </source>
</evidence>
<dbReference type="RefSeq" id="WP_163892495.1">
    <property type="nucleotide sequence ID" value="NZ_JAAFYS010000002.1"/>
</dbReference>
<accession>A0A6B2JID7</accession>
<dbReference type="InterPro" id="IPR013094">
    <property type="entry name" value="AB_hydrolase_3"/>
</dbReference>
<comment type="similarity">
    <text evidence="1">Belongs to the 'GDXG' lipolytic enzyme family.</text>
</comment>
<protein>
    <submittedName>
        <fullName evidence="4">Alpha/beta hydrolase</fullName>
    </submittedName>
</protein>
<organism evidence="4 5">
    <name type="scientific">Pseudoroseicyclus tamaricis</name>
    <dbReference type="NCBI Taxonomy" id="2705421"/>
    <lineage>
        <taxon>Bacteria</taxon>
        <taxon>Pseudomonadati</taxon>
        <taxon>Pseudomonadota</taxon>
        <taxon>Alphaproteobacteria</taxon>
        <taxon>Rhodobacterales</taxon>
        <taxon>Paracoccaceae</taxon>
        <taxon>Pseudoroseicyclus</taxon>
    </lineage>
</organism>
<dbReference type="PANTHER" id="PTHR48081:SF30">
    <property type="entry name" value="ACETYL-HYDROLASE LIPR-RELATED"/>
    <property type="match status" value="1"/>
</dbReference>
<dbReference type="InterPro" id="IPR050300">
    <property type="entry name" value="GDXG_lipolytic_enzyme"/>
</dbReference>
<dbReference type="Proteomes" id="UP000474757">
    <property type="component" value="Unassembled WGS sequence"/>
</dbReference>
<gene>
    <name evidence="4" type="ORF">GZA08_09165</name>
</gene>
<reference evidence="4 5" key="1">
    <citation type="submission" date="2020-02" db="EMBL/GenBank/DDBJ databases">
        <title>Pseudoroseicyclus tamarix, sp. nov., isolated from offshore sediment of a Tamarix chinensis forest.</title>
        <authorList>
            <person name="Gai Y."/>
        </authorList>
    </citation>
    <scope>NUCLEOTIDE SEQUENCE [LARGE SCALE GENOMIC DNA]</scope>
    <source>
        <strain evidence="4 5">CLL3-39</strain>
    </source>
</reference>
<dbReference type="InterPro" id="IPR029058">
    <property type="entry name" value="AB_hydrolase_fold"/>
</dbReference>
<dbReference type="SUPFAM" id="SSF53474">
    <property type="entry name" value="alpha/beta-Hydrolases"/>
    <property type="match status" value="1"/>
</dbReference>
<feature type="domain" description="Alpha/beta hydrolase fold-3" evidence="3">
    <location>
        <begin position="105"/>
        <end position="306"/>
    </location>
</feature>
<comment type="caution">
    <text evidence="4">The sequence shown here is derived from an EMBL/GenBank/DDBJ whole genome shotgun (WGS) entry which is preliminary data.</text>
</comment>
<proteinExistence type="inferred from homology"/>
<dbReference type="GO" id="GO:0004806">
    <property type="term" value="F:triacylglycerol lipase activity"/>
    <property type="evidence" value="ECO:0007669"/>
    <property type="project" value="TreeGrafter"/>
</dbReference>
<dbReference type="Gene3D" id="3.40.50.1820">
    <property type="entry name" value="alpha/beta hydrolase"/>
    <property type="match status" value="1"/>
</dbReference>
<evidence type="ECO:0000259" key="3">
    <source>
        <dbReference type="Pfam" id="PF07859"/>
    </source>
</evidence>
<dbReference type="PANTHER" id="PTHR48081">
    <property type="entry name" value="AB HYDROLASE SUPERFAMILY PROTEIN C4A8.06C"/>
    <property type="match status" value="1"/>
</dbReference>
<evidence type="ECO:0000256" key="1">
    <source>
        <dbReference type="ARBA" id="ARBA00010515"/>
    </source>
</evidence>
<evidence type="ECO:0000313" key="5">
    <source>
        <dbReference type="Proteomes" id="UP000474757"/>
    </source>
</evidence>
<evidence type="ECO:0000313" key="4">
    <source>
        <dbReference type="EMBL" id="NDV01133.1"/>
    </source>
</evidence>
<dbReference type="EMBL" id="JAAGAB010000002">
    <property type="protein sequence ID" value="NDV01133.1"/>
    <property type="molecule type" value="Genomic_DNA"/>
</dbReference>
<sequence length="331" mass="34218">MPSPEALAEIEAIRARPRKSADAPMDLAADRAAWAEEAAKEPLPEGTEITEEVVGGVSCERIVAPPAEDVARERIAAEAAQWAAVGASAGAAPGPVRGGDAAGLLLFLHGGGYTSGGPVTHRKLAAHLSARTGLPVLLPDYRLAPEAPFPAALEDALAVTRALLQDGQEPETLALGGDSAGGGLAAALMLKLKDEGLPQPACAVLLSPWTDILARGGSYEANVPHDPSMDAARLREAGRLYTGEADPLDPLISPLEGELSGLPPLLIHVGGAELMLDDSLAFAERARDAGAEVELTVWDGMWHVHHHALTVPEAQEAVAEAAAFIRAKLPG</sequence>
<keyword evidence="2 4" id="KW-0378">Hydrolase</keyword>
<dbReference type="AlphaFoldDB" id="A0A6B2JID7"/>
<keyword evidence="5" id="KW-1185">Reference proteome</keyword>
<name>A0A6B2JID7_9RHOB</name>